<name>A0A0G1S2K9_9BACT</name>
<comment type="caution">
    <text evidence="1">The sequence shown here is derived from an EMBL/GenBank/DDBJ whole genome shotgun (WGS) entry which is preliminary data.</text>
</comment>
<evidence type="ECO:0000313" key="2">
    <source>
        <dbReference type="Proteomes" id="UP000034502"/>
    </source>
</evidence>
<evidence type="ECO:0000313" key="1">
    <source>
        <dbReference type="EMBL" id="KKU63714.1"/>
    </source>
</evidence>
<organism evidence="1 2">
    <name type="scientific">Candidatus Amesbacteria bacterium GW2011_GWC1_47_15</name>
    <dbReference type="NCBI Taxonomy" id="1618364"/>
    <lineage>
        <taxon>Bacteria</taxon>
        <taxon>Candidatus Amesiibacteriota</taxon>
    </lineage>
</organism>
<proteinExistence type="predicted"/>
<sequence length="132" mass="15372">MGRKKEEFTAQNFSIEKAAAVMGKGLKLNVTEARFLIEYLKVIVEDEEADTQSIRDQFETEGVGYQVQNLLDQWGYFYIHPVAFSSLSGQRELQDLLPKDLKKLNIYLSDFDVPKIRNIRRKQIQLARREDS</sequence>
<accession>A0A0G1S2K9</accession>
<dbReference type="EMBL" id="LCNU01000019">
    <property type="protein sequence ID" value="KKU63714.1"/>
    <property type="molecule type" value="Genomic_DNA"/>
</dbReference>
<dbReference type="AlphaFoldDB" id="A0A0G1S2K9"/>
<gene>
    <name evidence="1" type="ORF">UX86_C0019G0019</name>
</gene>
<dbReference type="Proteomes" id="UP000034502">
    <property type="component" value="Unassembled WGS sequence"/>
</dbReference>
<protein>
    <submittedName>
        <fullName evidence="1">Uncharacterized protein</fullName>
    </submittedName>
</protein>
<reference evidence="1 2" key="1">
    <citation type="journal article" date="2015" name="Nature">
        <title>rRNA introns, odd ribosomes, and small enigmatic genomes across a large radiation of phyla.</title>
        <authorList>
            <person name="Brown C.T."/>
            <person name="Hug L.A."/>
            <person name="Thomas B.C."/>
            <person name="Sharon I."/>
            <person name="Castelle C.J."/>
            <person name="Singh A."/>
            <person name="Wilkins M.J."/>
            <person name="Williams K.H."/>
            <person name="Banfield J.F."/>
        </authorList>
    </citation>
    <scope>NUCLEOTIDE SEQUENCE [LARGE SCALE GENOMIC DNA]</scope>
</reference>